<gene>
    <name evidence="1" type="ORF">ASJ81_12930</name>
</gene>
<dbReference type="EMBL" id="LMVP01000551">
    <property type="protein sequence ID" value="PAV10602.1"/>
    <property type="molecule type" value="Genomic_DNA"/>
</dbReference>
<sequence>MSNIDFDDNWTLLANSGLQLKNTKITGFWNRVGNCFGLYFWKPRCIIIFSRDFQDSKNLKLVYFVPFYF</sequence>
<comment type="caution">
    <text evidence="1">The sequence shown here is derived from an EMBL/GenBank/DDBJ whole genome shotgun (WGS) entry which is preliminary data.</text>
</comment>
<dbReference type="AlphaFoldDB" id="A0A2A2HMJ7"/>
<protein>
    <submittedName>
        <fullName evidence="1">Uncharacterized protein</fullName>
    </submittedName>
</protein>
<organism evidence="1 2">
    <name type="scientific">Methanosarcina spelaei</name>
    <dbReference type="NCBI Taxonomy" id="1036679"/>
    <lineage>
        <taxon>Archaea</taxon>
        <taxon>Methanobacteriati</taxon>
        <taxon>Methanobacteriota</taxon>
        <taxon>Stenosarchaea group</taxon>
        <taxon>Methanomicrobia</taxon>
        <taxon>Methanosarcinales</taxon>
        <taxon>Methanosarcinaceae</taxon>
        <taxon>Methanosarcina</taxon>
    </lineage>
</organism>
<name>A0A2A2HMJ7_9EURY</name>
<proteinExistence type="predicted"/>
<keyword evidence="2" id="KW-1185">Reference proteome</keyword>
<accession>A0A2A2HMJ7</accession>
<dbReference type="Proteomes" id="UP000218164">
    <property type="component" value="Unassembled WGS sequence"/>
</dbReference>
<reference evidence="1 2" key="1">
    <citation type="journal article" date="2017" name="BMC Genomics">
        <title>Genomic analysis of methanogenic archaea reveals a shift towards energy conservation.</title>
        <authorList>
            <person name="Gilmore S.P."/>
            <person name="Henske J.K."/>
            <person name="Sexton J.A."/>
            <person name="Solomon K.V."/>
            <person name="Seppala S."/>
            <person name="Yoo J.I."/>
            <person name="Huyett L.M."/>
            <person name="Pressman A."/>
            <person name="Cogan J.Z."/>
            <person name="Kivenson V."/>
            <person name="Peng X."/>
            <person name="Tan Y."/>
            <person name="Valentine D.L."/>
            <person name="O'Malley M.A."/>
        </authorList>
    </citation>
    <scope>NUCLEOTIDE SEQUENCE [LARGE SCALE GENOMIC DNA]</scope>
    <source>
        <strain evidence="1 2">MC-15</strain>
    </source>
</reference>
<evidence type="ECO:0000313" key="1">
    <source>
        <dbReference type="EMBL" id="PAV10602.1"/>
    </source>
</evidence>
<evidence type="ECO:0000313" key="2">
    <source>
        <dbReference type="Proteomes" id="UP000218164"/>
    </source>
</evidence>